<evidence type="ECO:0000313" key="1">
    <source>
        <dbReference type="EMBL" id="SEQ43906.1"/>
    </source>
</evidence>
<dbReference type="RefSeq" id="WP_143061911.1">
    <property type="nucleotide sequence ID" value="NZ_FOFG01000004.1"/>
</dbReference>
<evidence type="ECO:0008006" key="3">
    <source>
        <dbReference type="Google" id="ProtNLM"/>
    </source>
</evidence>
<accession>A0A1H9G1C2</accession>
<reference evidence="1 2" key="1">
    <citation type="submission" date="2016-10" db="EMBL/GenBank/DDBJ databases">
        <authorList>
            <person name="de Groot N.N."/>
        </authorList>
    </citation>
    <scope>NUCLEOTIDE SEQUENCE [LARGE SCALE GENOMIC DNA]</scope>
    <source>
        <strain evidence="1 2">A52C2</strain>
    </source>
</reference>
<dbReference type="EMBL" id="FOFG01000004">
    <property type="protein sequence ID" value="SEQ43906.1"/>
    <property type="molecule type" value="Genomic_DNA"/>
</dbReference>
<name>A0A1H9G1C2_9HYPH</name>
<keyword evidence="2" id="KW-1185">Reference proteome</keyword>
<dbReference type="AlphaFoldDB" id="A0A1H9G1C2"/>
<dbReference type="OrthoDB" id="9757976at2"/>
<sequence length="230" mass="26479">MRQIPDYGDDRNKGYCVHCGSGADESRDHVPSKVFLDEPLPENVAVASSCRECNHGFSLDEQYMACLLECVMVGFVDPDRIERSKISRTLRNDAKLAATLASTRQDKDGRVVWDADMNRIKRVVIKHARCHMAYELNEPQIDEPEFVLIKPLELMSADERRLFEQDEPAFDLWPEVGSRALNRLLIAGPDVFSEGWLVVQQGRYRYRVTQHDGNRVRMVFRDYLGCEVAW</sequence>
<proteinExistence type="predicted"/>
<gene>
    <name evidence="1" type="ORF">SAMN05216548_104275</name>
</gene>
<organism evidence="1 2">
    <name type="scientific">Faunimonas pinastri</name>
    <dbReference type="NCBI Taxonomy" id="1855383"/>
    <lineage>
        <taxon>Bacteria</taxon>
        <taxon>Pseudomonadati</taxon>
        <taxon>Pseudomonadota</taxon>
        <taxon>Alphaproteobacteria</taxon>
        <taxon>Hyphomicrobiales</taxon>
        <taxon>Afifellaceae</taxon>
        <taxon>Faunimonas</taxon>
    </lineage>
</organism>
<protein>
    <recommendedName>
        <fullName evidence="3">HNH endonuclease 5 domain-containing protein</fullName>
    </recommendedName>
</protein>
<dbReference type="Proteomes" id="UP000199647">
    <property type="component" value="Unassembled WGS sequence"/>
</dbReference>
<evidence type="ECO:0000313" key="2">
    <source>
        <dbReference type="Proteomes" id="UP000199647"/>
    </source>
</evidence>